<keyword evidence="3" id="KW-1185">Reference proteome</keyword>
<keyword evidence="1" id="KW-1133">Transmembrane helix</keyword>
<dbReference type="EMBL" id="BDGG01000001">
    <property type="protein sequence ID" value="GAU88474.1"/>
    <property type="molecule type" value="Genomic_DNA"/>
</dbReference>
<reference evidence="2 3" key="1">
    <citation type="journal article" date="2016" name="Nat. Commun.">
        <title>Extremotolerant tardigrade genome and improved radiotolerance of human cultured cells by tardigrade-unique protein.</title>
        <authorList>
            <person name="Hashimoto T."/>
            <person name="Horikawa D.D."/>
            <person name="Saito Y."/>
            <person name="Kuwahara H."/>
            <person name="Kozuka-Hata H."/>
            <person name="Shin-I T."/>
            <person name="Minakuchi Y."/>
            <person name="Ohishi K."/>
            <person name="Motoyama A."/>
            <person name="Aizu T."/>
            <person name="Enomoto A."/>
            <person name="Kondo K."/>
            <person name="Tanaka S."/>
            <person name="Hara Y."/>
            <person name="Koshikawa S."/>
            <person name="Sagara H."/>
            <person name="Miura T."/>
            <person name="Yokobori S."/>
            <person name="Miyagawa K."/>
            <person name="Suzuki Y."/>
            <person name="Kubo T."/>
            <person name="Oyama M."/>
            <person name="Kohara Y."/>
            <person name="Fujiyama A."/>
            <person name="Arakawa K."/>
            <person name="Katayama T."/>
            <person name="Toyoda A."/>
            <person name="Kunieda T."/>
        </authorList>
    </citation>
    <scope>NUCLEOTIDE SEQUENCE [LARGE SCALE GENOMIC DNA]</scope>
    <source>
        <strain evidence="2 3">YOKOZUNA-1</strain>
    </source>
</reference>
<dbReference type="Proteomes" id="UP000186922">
    <property type="component" value="Unassembled WGS sequence"/>
</dbReference>
<evidence type="ECO:0000256" key="1">
    <source>
        <dbReference type="SAM" id="Phobius"/>
    </source>
</evidence>
<proteinExistence type="predicted"/>
<evidence type="ECO:0000313" key="2">
    <source>
        <dbReference type="EMBL" id="GAU88474.1"/>
    </source>
</evidence>
<protein>
    <submittedName>
        <fullName evidence="2">Uncharacterized protein</fullName>
    </submittedName>
</protein>
<accession>A0A1D1UFC6</accession>
<keyword evidence="1" id="KW-0812">Transmembrane</keyword>
<feature type="transmembrane region" description="Helical" evidence="1">
    <location>
        <begin position="72"/>
        <end position="93"/>
    </location>
</feature>
<gene>
    <name evidence="2" type="primary">RvY_01167</name>
    <name evidence="2" type="synonym">RvY_01167.2</name>
    <name evidence="2" type="ORF">RvY_01167-2</name>
</gene>
<name>A0A1D1UFC6_RAMVA</name>
<keyword evidence="1" id="KW-0472">Membrane</keyword>
<evidence type="ECO:0000313" key="3">
    <source>
        <dbReference type="Proteomes" id="UP000186922"/>
    </source>
</evidence>
<dbReference type="AlphaFoldDB" id="A0A1D1UFC6"/>
<sequence length="95" mass="10633">MMITWKASGITSGRPRKALWINAALVIKGRGPTTEGWGYDLYFVVYHKLILPNSEANNNMLTLFLYCDCCCLYFSSFGVTTVFCLITVFGFLLGS</sequence>
<comment type="caution">
    <text evidence="2">The sequence shown here is derived from an EMBL/GenBank/DDBJ whole genome shotgun (WGS) entry which is preliminary data.</text>
</comment>
<organism evidence="2 3">
    <name type="scientific">Ramazzottius varieornatus</name>
    <name type="common">Water bear</name>
    <name type="synonym">Tardigrade</name>
    <dbReference type="NCBI Taxonomy" id="947166"/>
    <lineage>
        <taxon>Eukaryota</taxon>
        <taxon>Metazoa</taxon>
        <taxon>Ecdysozoa</taxon>
        <taxon>Tardigrada</taxon>
        <taxon>Eutardigrada</taxon>
        <taxon>Parachela</taxon>
        <taxon>Hypsibioidea</taxon>
        <taxon>Ramazzottiidae</taxon>
        <taxon>Ramazzottius</taxon>
    </lineage>
</organism>